<protein>
    <submittedName>
        <fullName evidence="3">Cuticle protein 16.5-like</fullName>
    </submittedName>
</protein>
<feature type="signal peptide" evidence="1">
    <location>
        <begin position="1"/>
        <end position="16"/>
    </location>
</feature>
<proteinExistence type="predicted"/>
<dbReference type="CTD" id="100379480"/>
<dbReference type="Proteomes" id="UP001652626">
    <property type="component" value="Chromosome 16"/>
</dbReference>
<accession>A0A8B8HQL0</accession>
<dbReference type="AlphaFoldDB" id="A0A8B8HQL0"/>
<reference evidence="3" key="1">
    <citation type="submission" date="2025-08" db="UniProtKB">
        <authorList>
            <consortium name="RefSeq"/>
        </authorList>
    </citation>
    <scope>IDENTIFICATION</scope>
    <source>
        <tissue evidence="3">Whole body</tissue>
    </source>
</reference>
<organism evidence="2 3">
    <name type="scientific">Vanessa tameamea</name>
    <name type="common">Kamehameha butterfly</name>
    <dbReference type="NCBI Taxonomy" id="334116"/>
    <lineage>
        <taxon>Eukaryota</taxon>
        <taxon>Metazoa</taxon>
        <taxon>Ecdysozoa</taxon>
        <taxon>Arthropoda</taxon>
        <taxon>Hexapoda</taxon>
        <taxon>Insecta</taxon>
        <taxon>Pterygota</taxon>
        <taxon>Neoptera</taxon>
        <taxon>Endopterygota</taxon>
        <taxon>Lepidoptera</taxon>
        <taxon>Glossata</taxon>
        <taxon>Ditrysia</taxon>
        <taxon>Papilionoidea</taxon>
        <taxon>Nymphalidae</taxon>
        <taxon>Nymphalinae</taxon>
        <taxon>Vanessa</taxon>
    </lineage>
</organism>
<keyword evidence="2" id="KW-1185">Reference proteome</keyword>
<dbReference type="RefSeq" id="XP_026486905.1">
    <property type="nucleotide sequence ID" value="XM_026631120.2"/>
</dbReference>
<evidence type="ECO:0000313" key="3">
    <source>
        <dbReference type="RefSeq" id="XP_026486905.1"/>
    </source>
</evidence>
<gene>
    <name evidence="3" type="primary">LOC113393972</name>
</gene>
<name>A0A8B8HQL0_VANTA</name>
<keyword evidence="1" id="KW-0732">Signal</keyword>
<evidence type="ECO:0000256" key="1">
    <source>
        <dbReference type="SAM" id="SignalP"/>
    </source>
</evidence>
<dbReference type="OrthoDB" id="7493608at2759"/>
<evidence type="ECO:0000313" key="2">
    <source>
        <dbReference type="Proteomes" id="UP001652626"/>
    </source>
</evidence>
<dbReference type="GeneID" id="113393972"/>
<feature type="chain" id="PRO_5034751546" evidence="1">
    <location>
        <begin position="17"/>
        <end position="269"/>
    </location>
</feature>
<dbReference type="OMA" id="NAYRIHY"/>
<sequence>MNSLVVLLSLMALASAKPSGLKSGIVSYAAPAVIVAPAAVSHQSRVDIKSSPAIVATQSEPLTRAVIAEPAIVAAPAFAAPIAYASPAAFAAPATFAAPAAYAAPLVGAPAAISSQSRVDIKSSPAIIDTFAAAPVFNTLGGVPLAYSAPLAATYASSIYSPAIAPAVPVVKAVNIESLPSVDAAALPVAPTETPEVAAARAAHLEAKALEEHKIQKRSPGFLATSYSAAPVIPNYAGHFVYPATITRTGAPIAVSGPVLTSAYGIHPY</sequence>